<dbReference type="EMBL" id="JNBS01000747">
    <property type="protein sequence ID" value="OQS03855.1"/>
    <property type="molecule type" value="Genomic_DNA"/>
</dbReference>
<accession>A0A1W0A0Q8</accession>
<dbReference type="OrthoDB" id="59288at2759"/>
<dbReference type="STRING" id="74557.A0A1W0A0Q8"/>
<dbReference type="PANTHER" id="PTHR35532">
    <property type="entry name" value="SIMILAR TO POLYHYDROXYALKANOATE DEPOLYMERASE"/>
    <property type="match status" value="1"/>
</dbReference>
<dbReference type="AlphaFoldDB" id="A0A1W0A0Q8"/>
<keyword evidence="1" id="KW-0732">Signal</keyword>
<evidence type="ECO:0000313" key="2">
    <source>
        <dbReference type="EMBL" id="OQS03855.1"/>
    </source>
</evidence>
<dbReference type="CDD" id="cd09620">
    <property type="entry name" value="CBM9_like_3"/>
    <property type="match status" value="1"/>
</dbReference>
<proteinExistence type="predicted"/>
<evidence type="ECO:0000313" key="3">
    <source>
        <dbReference type="Proteomes" id="UP000243217"/>
    </source>
</evidence>
<comment type="caution">
    <text evidence="2">The sequence shown here is derived from an EMBL/GenBank/DDBJ whole genome shotgun (WGS) entry which is preliminary data.</text>
</comment>
<evidence type="ECO:0000256" key="1">
    <source>
        <dbReference type="SAM" id="SignalP"/>
    </source>
</evidence>
<dbReference type="PANTHER" id="PTHR35532:SF5">
    <property type="entry name" value="CARBOHYDRATE-BINDING DOMAIN-CONTAINING PROTEIN"/>
    <property type="match status" value="1"/>
</dbReference>
<dbReference type="Gene3D" id="2.60.40.1190">
    <property type="match status" value="1"/>
</dbReference>
<feature type="chain" id="PRO_5012709451" description="Carbohydrate-binding domain-containing protein" evidence="1">
    <location>
        <begin position="22"/>
        <end position="377"/>
    </location>
</feature>
<sequence>MTTSRLCLLGAFLALSHDSEASNSCSFLNYYPKRYPIYHLHEESIEIDGKLDDDAWKDVPWTDSFIDIRGTKTWTQPWFKTRVKMRYDDEFLYVAAYMEENEIWANMTHRNDIVFTDNDFEIFVDPMGSTHYYKEFEMNAINTTWNLLLNKPYRDNGHENSTRVDPEYGFDLLHYGLKSGVYIKGKPNDPRERLKYWTAEVALSLKGLVYATTIQVPPKHLSFWRVNFSRVEYVVQVVDNRYEKIPGFTEENWVWSPQGEIAMHMPEKWGYVQFRDSPIPQDVPFVPYDDEWPVRYLAFQLYYAQSTFNEKNDYYATTMDELIPYFDGKESQQVLDCMSATWKINKRGYIATIKAKNSPYYTGIITENGYLTVATSN</sequence>
<reference evidence="2 3" key="1">
    <citation type="journal article" date="2014" name="Genome Biol. Evol.">
        <title>The secreted proteins of Achlya hypogyna and Thraustotheca clavata identify the ancestral oomycete secretome and reveal gene acquisitions by horizontal gene transfer.</title>
        <authorList>
            <person name="Misner I."/>
            <person name="Blouin N."/>
            <person name="Leonard G."/>
            <person name="Richards T.A."/>
            <person name="Lane C.E."/>
        </authorList>
    </citation>
    <scope>NUCLEOTIDE SEQUENCE [LARGE SCALE GENOMIC DNA]</scope>
    <source>
        <strain evidence="2 3">ATCC 34112</strain>
    </source>
</reference>
<feature type="signal peptide" evidence="1">
    <location>
        <begin position="1"/>
        <end position="21"/>
    </location>
</feature>
<name>A0A1W0A0Q8_9STRA</name>
<gene>
    <name evidence="2" type="ORF">THRCLA_03857</name>
</gene>
<protein>
    <recommendedName>
        <fullName evidence="4">Carbohydrate-binding domain-containing protein</fullName>
    </recommendedName>
</protein>
<keyword evidence="3" id="KW-1185">Reference proteome</keyword>
<organism evidence="2 3">
    <name type="scientific">Thraustotheca clavata</name>
    <dbReference type="NCBI Taxonomy" id="74557"/>
    <lineage>
        <taxon>Eukaryota</taxon>
        <taxon>Sar</taxon>
        <taxon>Stramenopiles</taxon>
        <taxon>Oomycota</taxon>
        <taxon>Saprolegniomycetes</taxon>
        <taxon>Saprolegniales</taxon>
        <taxon>Achlyaceae</taxon>
        <taxon>Thraustotheca</taxon>
    </lineage>
</organism>
<evidence type="ECO:0008006" key="4">
    <source>
        <dbReference type="Google" id="ProtNLM"/>
    </source>
</evidence>
<dbReference type="SUPFAM" id="SSF49344">
    <property type="entry name" value="CBD9-like"/>
    <property type="match status" value="1"/>
</dbReference>
<dbReference type="Proteomes" id="UP000243217">
    <property type="component" value="Unassembled WGS sequence"/>
</dbReference>